<dbReference type="InterPro" id="IPR011992">
    <property type="entry name" value="EF-hand-dom_pair"/>
</dbReference>
<dbReference type="OrthoDB" id="6019201at2759"/>
<dbReference type="GO" id="GO:0006979">
    <property type="term" value="P:response to oxidative stress"/>
    <property type="evidence" value="ECO:0007669"/>
    <property type="project" value="InterPro"/>
</dbReference>
<feature type="domain" description="EF-hand" evidence="8">
    <location>
        <begin position="685"/>
        <end position="720"/>
    </location>
</feature>
<evidence type="ECO:0000256" key="3">
    <source>
        <dbReference type="ARBA" id="ARBA00023002"/>
    </source>
</evidence>
<evidence type="ECO:0000256" key="7">
    <source>
        <dbReference type="SAM" id="Phobius"/>
    </source>
</evidence>
<dbReference type="PANTHER" id="PTHR11972:SF208">
    <property type="entry name" value="DUAL OXIDASE-LIKE PROTEIN"/>
    <property type="match status" value="1"/>
</dbReference>
<feature type="transmembrane region" description="Helical" evidence="7">
    <location>
        <begin position="910"/>
        <end position="931"/>
    </location>
</feature>
<organism evidence="9 10">
    <name type="scientific">Rhynchophorus ferrugineus</name>
    <name type="common">Red palm weevil</name>
    <name type="synonym">Curculio ferrugineus</name>
    <dbReference type="NCBI Taxonomy" id="354439"/>
    <lineage>
        <taxon>Eukaryota</taxon>
        <taxon>Metazoa</taxon>
        <taxon>Ecdysozoa</taxon>
        <taxon>Arthropoda</taxon>
        <taxon>Hexapoda</taxon>
        <taxon>Insecta</taxon>
        <taxon>Pterygota</taxon>
        <taxon>Neoptera</taxon>
        <taxon>Endopterygota</taxon>
        <taxon>Coleoptera</taxon>
        <taxon>Polyphaga</taxon>
        <taxon>Cucujiformia</taxon>
        <taxon>Curculionidae</taxon>
        <taxon>Dryophthorinae</taxon>
        <taxon>Rhynchophorus</taxon>
    </lineage>
</organism>
<dbReference type="PROSITE" id="PS50222">
    <property type="entry name" value="EF_HAND_2"/>
    <property type="match status" value="2"/>
</dbReference>
<dbReference type="GO" id="GO:0006952">
    <property type="term" value="P:defense response"/>
    <property type="evidence" value="ECO:0007669"/>
    <property type="project" value="TreeGrafter"/>
</dbReference>
<reference evidence="9" key="1">
    <citation type="submission" date="2020-08" db="EMBL/GenBank/DDBJ databases">
        <title>Genome sequencing and assembly of the red palm weevil Rhynchophorus ferrugineus.</title>
        <authorList>
            <person name="Dias G.B."/>
            <person name="Bergman C.M."/>
            <person name="Manee M."/>
        </authorList>
    </citation>
    <scope>NUCLEOTIDE SEQUENCE</scope>
    <source>
        <strain evidence="9">AA-2017</strain>
        <tissue evidence="9">Whole larva</tissue>
    </source>
</reference>
<evidence type="ECO:0000259" key="8">
    <source>
        <dbReference type="PROSITE" id="PS50222"/>
    </source>
</evidence>
<feature type="domain" description="EF-hand" evidence="8">
    <location>
        <begin position="649"/>
        <end position="684"/>
    </location>
</feature>
<dbReference type="InterPro" id="IPR019791">
    <property type="entry name" value="Haem_peroxidase_animal"/>
</dbReference>
<dbReference type="GO" id="GO:0016175">
    <property type="term" value="F:superoxide-generating NAD(P)H oxidase activity"/>
    <property type="evidence" value="ECO:0007669"/>
    <property type="project" value="TreeGrafter"/>
</dbReference>
<dbReference type="InterPro" id="IPR050369">
    <property type="entry name" value="RBOH/FRE"/>
</dbReference>
<dbReference type="SFLD" id="SFLDG01169">
    <property type="entry name" value="NADPH_oxidase_subgroup_(NOX)"/>
    <property type="match status" value="1"/>
</dbReference>
<dbReference type="EC" id="1.6.3.1" evidence="2"/>
<keyword evidence="7" id="KW-1133">Transmembrane helix</keyword>
<feature type="transmembrane region" description="Helical" evidence="7">
    <location>
        <begin position="1000"/>
        <end position="1017"/>
    </location>
</feature>
<dbReference type="Pfam" id="PF03098">
    <property type="entry name" value="An_peroxidase"/>
    <property type="match status" value="2"/>
</dbReference>
<evidence type="ECO:0000313" key="10">
    <source>
        <dbReference type="Proteomes" id="UP000625711"/>
    </source>
</evidence>
<feature type="transmembrane region" description="Helical" evidence="7">
    <location>
        <begin position="827"/>
        <end position="848"/>
    </location>
</feature>
<keyword evidence="3" id="KW-0560">Oxidoreductase</keyword>
<dbReference type="GO" id="GO:0042744">
    <property type="term" value="P:hydrogen peroxide catabolic process"/>
    <property type="evidence" value="ECO:0007669"/>
    <property type="project" value="UniProtKB-KW"/>
</dbReference>
<evidence type="ECO:0000256" key="5">
    <source>
        <dbReference type="ARBA" id="ARBA00047455"/>
    </source>
</evidence>
<dbReference type="Gene3D" id="3.40.50.80">
    <property type="entry name" value="Nucleotide-binding domain of ferredoxin-NADP reductase (FNR) module"/>
    <property type="match status" value="1"/>
</dbReference>
<evidence type="ECO:0000256" key="1">
    <source>
        <dbReference type="ARBA" id="ARBA00005644"/>
    </source>
</evidence>
<accession>A0A834I248</accession>
<dbReference type="GO" id="GO:0004601">
    <property type="term" value="F:peroxidase activity"/>
    <property type="evidence" value="ECO:0007669"/>
    <property type="project" value="InterPro"/>
</dbReference>
<keyword evidence="4" id="KW-0376">Hydrogen peroxide</keyword>
<dbReference type="CDD" id="cd06186">
    <property type="entry name" value="NOX_Duox_like_FAD_NADP"/>
    <property type="match status" value="1"/>
</dbReference>
<dbReference type="CDD" id="cd00051">
    <property type="entry name" value="EFh"/>
    <property type="match status" value="1"/>
</dbReference>
<comment type="similarity">
    <text evidence="1">In the N-terminal section; belongs to the peroxidase family.</text>
</comment>
<dbReference type="GO" id="GO:0005509">
    <property type="term" value="F:calcium ion binding"/>
    <property type="evidence" value="ECO:0007669"/>
    <property type="project" value="InterPro"/>
</dbReference>
<comment type="catalytic activity">
    <reaction evidence="6">
        <text>NADPH + O2 + H(+) = H2O2 + NADP(+)</text>
        <dbReference type="Rhea" id="RHEA:11260"/>
        <dbReference type="ChEBI" id="CHEBI:15378"/>
        <dbReference type="ChEBI" id="CHEBI:15379"/>
        <dbReference type="ChEBI" id="CHEBI:16240"/>
        <dbReference type="ChEBI" id="CHEBI:57783"/>
        <dbReference type="ChEBI" id="CHEBI:58349"/>
        <dbReference type="EC" id="1.6.3.1"/>
    </reaction>
</comment>
<gene>
    <name evidence="9" type="ORF">GWI33_016238</name>
</gene>
<proteinExistence type="inferred from homology"/>
<comment type="catalytic activity">
    <reaction evidence="5">
        <text>NADH + O2 + H(+) = H2O2 + NAD(+)</text>
        <dbReference type="Rhea" id="RHEA:11264"/>
        <dbReference type="ChEBI" id="CHEBI:15378"/>
        <dbReference type="ChEBI" id="CHEBI:15379"/>
        <dbReference type="ChEBI" id="CHEBI:16240"/>
        <dbReference type="ChEBI" id="CHEBI:57540"/>
        <dbReference type="ChEBI" id="CHEBI:57945"/>
        <dbReference type="EC" id="1.6.3.1"/>
    </reaction>
</comment>
<keyword evidence="4" id="KW-0575">Peroxidase</keyword>
<evidence type="ECO:0000256" key="4">
    <source>
        <dbReference type="ARBA" id="ARBA00023324"/>
    </source>
</evidence>
<dbReference type="InterPro" id="IPR010255">
    <property type="entry name" value="Haem_peroxidase_sf"/>
</dbReference>
<dbReference type="InterPro" id="IPR039261">
    <property type="entry name" value="FNR_nucleotide-bd"/>
</dbReference>
<dbReference type="SMART" id="SM00054">
    <property type="entry name" value="EFh"/>
    <property type="match status" value="2"/>
</dbReference>
<evidence type="ECO:0000313" key="9">
    <source>
        <dbReference type="EMBL" id="KAF7270831.1"/>
    </source>
</evidence>
<keyword evidence="10" id="KW-1185">Reference proteome</keyword>
<dbReference type="SUPFAM" id="SSF47473">
    <property type="entry name" value="EF-hand"/>
    <property type="match status" value="1"/>
</dbReference>
<feature type="transmembrane region" description="Helical" evidence="7">
    <location>
        <begin position="957"/>
        <end position="980"/>
    </location>
</feature>
<feature type="transmembrane region" description="Helical" evidence="7">
    <location>
        <begin position="860"/>
        <end position="890"/>
    </location>
</feature>
<dbReference type="InterPro" id="IPR013121">
    <property type="entry name" value="Fe_red_NAD-bd_6"/>
</dbReference>
<keyword evidence="7" id="KW-0472">Membrane</keyword>
<comment type="caution">
    <text evidence="9">The sequence shown here is derived from an EMBL/GenBank/DDBJ whole genome shotgun (WGS) entry which is preliminary data.</text>
</comment>
<evidence type="ECO:0000256" key="2">
    <source>
        <dbReference type="ARBA" id="ARBA00012698"/>
    </source>
</evidence>
<keyword evidence="7" id="KW-0812">Transmembrane</keyword>
<dbReference type="Proteomes" id="UP000625711">
    <property type="component" value="Unassembled WGS sequence"/>
</dbReference>
<protein>
    <recommendedName>
        <fullName evidence="2">NAD(P)H oxidase (H2O2-forming)</fullName>
        <ecNumber evidence="2">1.6.3.1</ecNumber>
    </recommendedName>
</protein>
<dbReference type="SUPFAM" id="SSF48113">
    <property type="entry name" value="Heme-dependent peroxidases"/>
    <property type="match status" value="1"/>
</dbReference>
<name>A0A834I248_RHYFE</name>
<sequence length="1328" mass="155389">MPKYYYYIIFYQCVINLYENVSVSSATKPTWDNTTKDDIIINWLLSDIQQSTEAEIPNYDGSQNNLNNFNTGSTGELLKTTYPYVNDKPNNIPNLNNLIKFHKCFDNATNGILYFFLGKQVLHEIMDLDNATIAHNLATPFIDGGIIYGNSRYKSLRHRSNGTHIDENGHLISYDLERKPPRDITESLTRIWLLWHNRIASKIKYIRKNSTSEDIFNEARKWTIAVQQNVYLYEWLTFWINMDVGKYNTYNSLETPQIPDYFNGVIYGLKNANLNQLMPKNLSMDNLGELIQTILSIRKTDNFALLKEFNSSLYSNEALHTLIAGITEAGESICGNKQFLRSHIQKQFQRIRDGDRFWFEHKNNKIFSGNEIEKIRAVTFTDVYLTVKNYISNNNFSHADVQHFQREETVKVINKLYLLAAVATVFIITNCIVLVIPMIIWKYRRNKKVRDIITNKFEYISEGDPTLEDSQNQSFSAREYRGNNQEPRNILVILNAGERKIILKSYSGDIIRTIDCDLNSKLHIQIYVISNKPNLVIKFPHSYDVILMFDSDLLRRSFLSAIEDFQSNNKYIEKELIKGLTWTAAEHIIVSKQHLQNGLEMFFRVAIAQTFKINHSRDEMIYVGADLANKVMNMKLTKYEFADALSIHINNHFLRKIFELVDRDKVGLVSFREFVDLIIIFAEGNEEKKAKLLFDMYDIDGTGSLPNDEFLHMLSSFLKNTMKPKQKGIEGIINNVMQSVQTDEITFENFKKLIKDYMKYLTYAKLGHKIEKRFDEPHLLYTKRTLEAMNEGGMQDNIEEIQMQKENGHTRPNGFTLFENMLPYASLVFWVIFLTLVVLFIFIINLKIFNFNNNSEKSAISAICVGSAECLLFIYSVLLITMCSNVWSTLDDIGSRKYFPSNLLPILNRYFFIFSIFFTVMHVTTAFVMLFTEKGIATYVTLRNNLILYEPQYNWRLVFDLTIITGILLIVLVYSTYIHIDFKNIRMKFTQLKFYRTPHYMRKYLIVTLIIILFHGSQRKLQNPQFFNYMSLSLVLYFIDVLIRLNRKIIEVPIFKVEIHPSDVVCIIMRRPVDYIHMVGQTIRICIPLLDRTIYQEFWLSSAPCEPDLRVYIPAVDAWSREVFNFFDGTEKRTKIAPIRVRLEGPLGNGIKYWERYEVAVFIGDAIGVSQFASVLKEISNYMKIKADICCKKVYFIWVSDTHKQLEWMVDLIYETENNDPRGFFCCHIFVTEHYKNFDLRTILSFIFEKYYRRIYGKSLFMNLRALTYYNRPRFPEILKTINSFHPNSKLFGVFTSGSINFVNSIGKACTEVNGRKNKKFQHHPNVV</sequence>
<dbReference type="GO" id="GO:0043020">
    <property type="term" value="C:NADPH oxidase complex"/>
    <property type="evidence" value="ECO:0007669"/>
    <property type="project" value="TreeGrafter"/>
</dbReference>
<dbReference type="Gene3D" id="1.10.640.10">
    <property type="entry name" value="Haem peroxidase domain superfamily, animal type"/>
    <property type="match status" value="2"/>
</dbReference>
<dbReference type="PROSITE" id="PS50292">
    <property type="entry name" value="PEROXIDASE_3"/>
    <property type="match status" value="1"/>
</dbReference>
<evidence type="ECO:0000256" key="6">
    <source>
        <dbReference type="ARBA" id="ARBA00048762"/>
    </source>
</evidence>
<dbReference type="Pfam" id="PF08030">
    <property type="entry name" value="NAD_binding_6"/>
    <property type="match status" value="1"/>
</dbReference>
<dbReference type="Gene3D" id="1.10.238.10">
    <property type="entry name" value="EF-hand"/>
    <property type="match status" value="1"/>
</dbReference>
<dbReference type="GO" id="GO:0042554">
    <property type="term" value="P:superoxide anion generation"/>
    <property type="evidence" value="ECO:0007669"/>
    <property type="project" value="TreeGrafter"/>
</dbReference>
<feature type="transmembrane region" description="Helical" evidence="7">
    <location>
        <begin position="416"/>
        <end position="441"/>
    </location>
</feature>
<dbReference type="GO" id="GO:0016174">
    <property type="term" value="F:NAD(P)H oxidase H2O2-forming activity"/>
    <property type="evidence" value="ECO:0007669"/>
    <property type="project" value="UniProtKB-EC"/>
</dbReference>
<dbReference type="EMBL" id="JAACXV010014055">
    <property type="protein sequence ID" value="KAF7270831.1"/>
    <property type="molecule type" value="Genomic_DNA"/>
</dbReference>
<dbReference type="InterPro" id="IPR037120">
    <property type="entry name" value="Haem_peroxidase_sf_animal"/>
</dbReference>
<dbReference type="PANTHER" id="PTHR11972">
    <property type="entry name" value="NADPH OXIDASE"/>
    <property type="match status" value="1"/>
</dbReference>
<dbReference type="GO" id="GO:0020037">
    <property type="term" value="F:heme binding"/>
    <property type="evidence" value="ECO:0007669"/>
    <property type="project" value="InterPro"/>
</dbReference>
<dbReference type="InterPro" id="IPR002048">
    <property type="entry name" value="EF_hand_dom"/>
</dbReference>